<reference evidence="4" key="1">
    <citation type="submission" date="2018-09" db="EMBL/GenBank/DDBJ databases">
        <authorList>
            <person name="Zhu H."/>
        </authorList>
    </citation>
    <scope>NUCLEOTIDE SEQUENCE [LARGE SCALE GENOMIC DNA]</scope>
    <source>
        <strain evidence="4">K2R23-3</strain>
    </source>
</reference>
<keyword evidence="4" id="KW-1185">Reference proteome</keyword>
<dbReference type="InterPro" id="IPR057253">
    <property type="entry name" value="CoiA-like_N"/>
</dbReference>
<protein>
    <recommendedName>
        <fullName evidence="5">Competence protein CoiA</fullName>
    </recommendedName>
</protein>
<dbReference type="KEGG" id="paek:D3873_03695"/>
<dbReference type="Proteomes" id="UP000265725">
    <property type="component" value="Chromosome"/>
</dbReference>
<organism evidence="3 4">
    <name type="scientific">Paenisporosarcina cavernae</name>
    <dbReference type="NCBI Taxonomy" id="2320858"/>
    <lineage>
        <taxon>Bacteria</taxon>
        <taxon>Bacillati</taxon>
        <taxon>Bacillota</taxon>
        <taxon>Bacilli</taxon>
        <taxon>Bacillales</taxon>
        <taxon>Caryophanaceae</taxon>
        <taxon>Paenisporosarcina</taxon>
    </lineage>
</organism>
<evidence type="ECO:0000313" key="4">
    <source>
        <dbReference type="Proteomes" id="UP000265725"/>
    </source>
</evidence>
<evidence type="ECO:0000259" key="1">
    <source>
        <dbReference type="Pfam" id="PF06054"/>
    </source>
</evidence>
<accession>A0A385YTL8</accession>
<dbReference type="AlphaFoldDB" id="A0A385YTL8"/>
<evidence type="ECO:0008006" key="5">
    <source>
        <dbReference type="Google" id="ProtNLM"/>
    </source>
</evidence>
<name>A0A385YTL8_9BACL</name>
<sequence length="354" mass="40755">MILTAITAEDHLLSISPEMSKASLIELRKTTIFHCPACLQPVKLKVGNVKIAHFSHTPSATCTSFFSENESPHHLQGKWQFYSFFQSLGYSVTLEHYLPSIQQRPDLLVTRNGRSIAIEVQRSTIPIEHVNERTNGYASIGIETCWILAQSVKVLSNYDHQVVRISLSDFQQSFIHDNTCIVYDVELKTFHYYSSLHYLGGNQFLARHSTLPLRLQTFPFRQVGQCRPETVATLHSKWQARRMIHLQQLMKRNRQGIQHPILRACYQLGVYPTELPNYIGIPIEGAEIIHRHPVEWQLLLYEALSHNSHISIETFFQHTMSQPGTDKVVDVVFQYAEFLLKVVPFRHLPSVAKR</sequence>
<feature type="domain" description="Competence protein CoiA nuclease-like" evidence="1">
    <location>
        <begin position="70"/>
        <end position="218"/>
    </location>
</feature>
<dbReference type="EMBL" id="CP032418">
    <property type="protein sequence ID" value="AYC29018.1"/>
    <property type="molecule type" value="Genomic_DNA"/>
</dbReference>
<dbReference type="PIRSF" id="PIRSF007487">
    <property type="entry name" value="Competence-induced_CoiA_bac"/>
    <property type="match status" value="1"/>
</dbReference>
<feature type="domain" description="Competence protein CoiA-like N-terminal" evidence="2">
    <location>
        <begin position="19"/>
        <end position="64"/>
    </location>
</feature>
<gene>
    <name evidence="3" type="ORF">D3873_03695</name>
</gene>
<evidence type="ECO:0000259" key="2">
    <source>
        <dbReference type="Pfam" id="PF25164"/>
    </source>
</evidence>
<dbReference type="Pfam" id="PF25164">
    <property type="entry name" value="CoiA_N"/>
    <property type="match status" value="1"/>
</dbReference>
<dbReference type="Pfam" id="PF06054">
    <property type="entry name" value="CoiA_nuc"/>
    <property type="match status" value="1"/>
</dbReference>
<dbReference type="OrthoDB" id="3784230at2"/>
<evidence type="ECO:0000313" key="3">
    <source>
        <dbReference type="EMBL" id="AYC29018.1"/>
    </source>
</evidence>
<proteinExistence type="predicted"/>
<dbReference type="InterPro" id="IPR021176">
    <property type="entry name" value="Competence-induced_CoiA"/>
</dbReference>
<dbReference type="InterPro" id="IPR010330">
    <property type="entry name" value="CoiA_nuc"/>
</dbReference>